<dbReference type="Gramene" id="KGN51844">
    <property type="protein sequence ID" value="KGN51844"/>
    <property type="gene ID" value="Csa_5G603900"/>
</dbReference>
<dbReference type="Proteomes" id="UP000029981">
    <property type="component" value="Chromosome 5"/>
</dbReference>
<keyword evidence="2" id="KW-1185">Reference proteome</keyword>
<evidence type="ECO:0000313" key="2">
    <source>
        <dbReference type="Proteomes" id="UP000029981"/>
    </source>
</evidence>
<proteinExistence type="predicted"/>
<evidence type="ECO:0000313" key="1">
    <source>
        <dbReference type="EMBL" id="KGN51844.1"/>
    </source>
</evidence>
<reference evidence="1 2" key="1">
    <citation type="journal article" date="2009" name="Nat. Genet.">
        <title>The genome of the cucumber, Cucumis sativus L.</title>
        <authorList>
            <person name="Huang S."/>
            <person name="Li R."/>
            <person name="Zhang Z."/>
            <person name="Li L."/>
            <person name="Gu X."/>
            <person name="Fan W."/>
            <person name="Lucas W.J."/>
            <person name="Wang X."/>
            <person name="Xie B."/>
            <person name="Ni P."/>
            <person name="Ren Y."/>
            <person name="Zhu H."/>
            <person name="Li J."/>
            <person name="Lin K."/>
            <person name="Jin W."/>
            <person name="Fei Z."/>
            <person name="Li G."/>
            <person name="Staub J."/>
            <person name="Kilian A."/>
            <person name="van der Vossen E.A."/>
            <person name="Wu Y."/>
            <person name="Guo J."/>
            <person name="He J."/>
            <person name="Jia Z."/>
            <person name="Ren Y."/>
            <person name="Tian G."/>
            <person name="Lu Y."/>
            <person name="Ruan J."/>
            <person name="Qian W."/>
            <person name="Wang M."/>
            <person name="Huang Q."/>
            <person name="Li B."/>
            <person name="Xuan Z."/>
            <person name="Cao J."/>
            <person name="Asan"/>
            <person name="Wu Z."/>
            <person name="Zhang J."/>
            <person name="Cai Q."/>
            <person name="Bai Y."/>
            <person name="Zhao B."/>
            <person name="Han Y."/>
            <person name="Li Y."/>
            <person name="Li X."/>
            <person name="Wang S."/>
            <person name="Shi Q."/>
            <person name="Liu S."/>
            <person name="Cho W.K."/>
            <person name="Kim J.Y."/>
            <person name="Xu Y."/>
            <person name="Heller-Uszynska K."/>
            <person name="Miao H."/>
            <person name="Cheng Z."/>
            <person name="Zhang S."/>
            <person name="Wu J."/>
            <person name="Yang Y."/>
            <person name="Kang H."/>
            <person name="Li M."/>
            <person name="Liang H."/>
            <person name="Ren X."/>
            <person name="Shi Z."/>
            <person name="Wen M."/>
            <person name="Jian M."/>
            <person name="Yang H."/>
            <person name="Zhang G."/>
            <person name="Yang Z."/>
            <person name="Chen R."/>
            <person name="Liu S."/>
            <person name="Li J."/>
            <person name="Ma L."/>
            <person name="Liu H."/>
            <person name="Zhou Y."/>
            <person name="Zhao J."/>
            <person name="Fang X."/>
            <person name="Li G."/>
            <person name="Fang L."/>
            <person name="Li Y."/>
            <person name="Liu D."/>
            <person name="Zheng H."/>
            <person name="Zhang Y."/>
            <person name="Qin N."/>
            <person name="Li Z."/>
            <person name="Yang G."/>
            <person name="Yang S."/>
            <person name="Bolund L."/>
            <person name="Kristiansen K."/>
            <person name="Zheng H."/>
            <person name="Li S."/>
            <person name="Zhang X."/>
            <person name="Yang H."/>
            <person name="Wang J."/>
            <person name="Sun R."/>
            <person name="Zhang B."/>
            <person name="Jiang S."/>
            <person name="Wang J."/>
            <person name="Du Y."/>
            <person name="Li S."/>
        </authorList>
    </citation>
    <scope>NUCLEOTIDE SEQUENCE [LARGE SCALE GENOMIC DNA]</scope>
    <source>
        <strain evidence="2">cv. 9930</strain>
    </source>
</reference>
<organism evidence="1 2">
    <name type="scientific">Cucumis sativus</name>
    <name type="common">Cucumber</name>
    <dbReference type="NCBI Taxonomy" id="3659"/>
    <lineage>
        <taxon>Eukaryota</taxon>
        <taxon>Viridiplantae</taxon>
        <taxon>Streptophyta</taxon>
        <taxon>Embryophyta</taxon>
        <taxon>Tracheophyta</taxon>
        <taxon>Spermatophyta</taxon>
        <taxon>Magnoliopsida</taxon>
        <taxon>eudicotyledons</taxon>
        <taxon>Gunneridae</taxon>
        <taxon>Pentapetalae</taxon>
        <taxon>rosids</taxon>
        <taxon>fabids</taxon>
        <taxon>Cucurbitales</taxon>
        <taxon>Cucurbitaceae</taxon>
        <taxon>Benincaseae</taxon>
        <taxon>Cucumis</taxon>
    </lineage>
</organism>
<protein>
    <submittedName>
        <fullName evidence="1">Uncharacterized protein</fullName>
    </submittedName>
</protein>
<dbReference type="AlphaFoldDB" id="A0A0A0KSF7"/>
<reference evidence="1 2" key="4">
    <citation type="journal article" date="2011" name="BMC Genomics">
        <title>RNA-Seq improves annotation of protein-coding genes in the cucumber genome.</title>
        <authorList>
            <person name="Li Z."/>
            <person name="Zhang Z."/>
            <person name="Yan P."/>
            <person name="Huang S."/>
            <person name="Fei Z."/>
            <person name="Lin K."/>
        </authorList>
    </citation>
    <scope>NUCLEOTIDE SEQUENCE [LARGE SCALE GENOMIC DNA]</scope>
    <source>
        <strain evidence="2">cv. 9930</strain>
    </source>
</reference>
<gene>
    <name evidence="1" type="ORF">Csa_5G603900</name>
</gene>
<dbReference type="EMBL" id="CM002926">
    <property type="protein sequence ID" value="KGN51844.1"/>
    <property type="molecule type" value="Genomic_DNA"/>
</dbReference>
<sequence length="97" mass="11158">MGFSNPLGSDLEINAILAISRLQASLSDTRFGEREEGRVLLVNILDYVHPRWNQERGKRSELTEVNEGGYDAVKSLSREITAHFRKRERQDFNPKVK</sequence>
<reference evidence="1 2" key="2">
    <citation type="journal article" date="2009" name="PLoS ONE">
        <title>An integrated genetic and cytogenetic map of the cucumber genome.</title>
        <authorList>
            <person name="Ren Y."/>
            <person name="Zhang Z."/>
            <person name="Liu J."/>
            <person name="Staub J.E."/>
            <person name="Han Y."/>
            <person name="Cheng Z."/>
            <person name="Li X."/>
            <person name="Lu J."/>
            <person name="Miao H."/>
            <person name="Kang H."/>
            <person name="Xie B."/>
            <person name="Gu X."/>
            <person name="Wang X."/>
            <person name="Du Y."/>
            <person name="Jin W."/>
            <person name="Huang S."/>
        </authorList>
    </citation>
    <scope>NUCLEOTIDE SEQUENCE [LARGE SCALE GENOMIC DNA]</scope>
    <source>
        <strain evidence="2">cv. 9930</strain>
    </source>
</reference>
<name>A0A0A0KSF7_CUCSA</name>
<accession>A0A0A0KSF7</accession>
<reference evidence="1 2" key="3">
    <citation type="journal article" date="2010" name="BMC Genomics">
        <title>Transcriptome sequencing and comparative analysis of cucumber flowers with different sex types.</title>
        <authorList>
            <person name="Guo S."/>
            <person name="Zheng Y."/>
            <person name="Joung J.G."/>
            <person name="Liu S."/>
            <person name="Zhang Z."/>
            <person name="Crasta O.R."/>
            <person name="Sobral B.W."/>
            <person name="Xu Y."/>
            <person name="Huang S."/>
            <person name="Fei Z."/>
        </authorList>
    </citation>
    <scope>NUCLEOTIDE SEQUENCE [LARGE SCALE GENOMIC DNA]</scope>
    <source>
        <strain evidence="2">cv. 9930</strain>
    </source>
</reference>